<dbReference type="AlphaFoldDB" id="A0A392T0S1"/>
<proteinExistence type="predicted"/>
<protein>
    <submittedName>
        <fullName evidence="1">Uncharacterized protein</fullName>
    </submittedName>
</protein>
<comment type="caution">
    <text evidence="1">The sequence shown here is derived from an EMBL/GenBank/DDBJ whole genome shotgun (WGS) entry which is preliminary data.</text>
</comment>
<evidence type="ECO:0000313" key="2">
    <source>
        <dbReference type="Proteomes" id="UP000265520"/>
    </source>
</evidence>
<dbReference type="EMBL" id="LXQA010471112">
    <property type="protein sequence ID" value="MCI53915.1"/>
    <property type="molecule type" value="Genomic_DNA"/>
</dbReference>
<reference evidence="1 2" key="1">
    <citation type="journal article" date="2018" name="Front. Plant Sci.">
        <title>Red Clover (Trifolium pratense) and Zigzag Clover (T. medium) - A Picture of Genomic Similarities and Differences.</title>
        <authorList>
            <person name="Dluhosova J."/>
            <person name="Istvanek J."/>
            <person name="Nedelnik J."/>
            <person name="Repkova J."/>
        </authorList>
    </citation>
    <scope>NUCLEOTIDE SEQUENCE [LARGE SCALE GENOMIC DNA]</scope>
    <source>
        <strain evidence="2">cv. 10/8</strain>
        <tissue evidence="1">Leaf</tissue>
    </source>
</reference>
<evidence type="ECO:0000313" key="1">
    <source>
        <dbReference type="EMBL" id="MCI53915.1"/>
    </source>
</evidence>
<accession>A0A392T0S1</accession>
<keyword evidence="2" id="KW-1185">Reference proteome</keyword>
<name>A0A392T0S1_9FABA</name>
<dbReference type="Proteomes" id="UP000265520">
    <property type="component" value="Unassembled WGS sequence"/>
</dbReference>
<organism evidence="1 2">
    <name type="scientific">Trifolium medium</name>
    <dbReference type="NCBI Taxonomy" id="97028"/>
    <lineage>
        <taxon>Eukaryota</taxon>
        <taxon>Viridiplantae</taxon>
        <taxon>Streptophyta</taxon>
        <taxon>Embryophyta</taxon>
        <taxon>Tracheophyta</taxon>
        <taxon>Spermatophyta</taxon>
        <taxon>Magnoliopsida</taxon>
        <taxon>eudicotyledons</taxon>
        <taxon>Gunneridae</taxon>
        <taxon>Pentapetalae</taxon>
        <taxon>rosids</taxon>
        <taxon>fabids</taxon>
        <taxon>Fabales</taxon>
        <taxon>Fabaceae</taxon>
        <taxon>Papilionoideae</taxon>
        <taxon>50 kb inversion clade</taxon>
        <taxon>NPAAA clade</taxon>
        <taxon>Hologalegina</taxon>
        <taxon>IRL clade</taxon>
        <taxon>Trifolieae</taxon>
        <taxon>Trifolium</taxon>
    </lineage>
</organism>
<sequence>MRGSIPTIEAILGVTTNPDLPTVREAFTTVPHRVRKRHEFSAGTRNRG</sequence>